<protein>
    <recommendedName>
        <fullName evidence="5">HSF-type DNA-binding domain-containing protein</fullName>
    </recommendedName>
</protein>
<keyword evidence="3" id="KW-0539">Nucleus</keyword>
<dbReference type="SUPFAM" id="SSF46785">
    <property type="entry name" value="Winged helix' DNA-binding domain"/>
    <property type="match status" value="2"/>
</dbReference>
<comment type="caution">
    <text evidence="6">The sequence shown here is derived from an EMBL/GenBank/DDBJ whole genome shotgun (WGS) entry which is preliminary data.</text>
</comment>
<organism evidence="6">
    <name type="scientific">Aphanomyces stellatus</name>
    <dbReference type="NCBI Taxonomy" id="120398"/>
    <lineage>
        <taxon>Eukaryota</taxon>
        <taxon>Sar</taxon>
        <taxon>Stramenopiles</taxon>
        <taxon>Oomycota</taxon>
        <taxon>Saprolegniomycetes</taxon>
        <taxon>Saprolegniales</taxon>
        <taxon>Verrucalvaceae</taxon>
        <taxon>Aphanomyces</taxon>
    </lineage>
</organism>
<dbReference type="PANTHER" id="PTHR10015">
    <property type="entry name" value="HEAT SHOCK TRANSCRIPTION FACTOR"/>
    <property type="match status" value="1"/>
</dbReference>
<dbReference type="InterPro" id="IPR036390">
    <property type="entry name" value="WH_DNA-bd_sf"/>
</dbReference>
<evidence type="ECO:0000313" key="6">
    <source>
        <dbReference type="EMBL" id="KAF0686425.1"/>
    </source>
</evidence>
<dbReference type="OrthoDB" id="60033at2759"/>
<dbReference type="Pfam" id="PF00447">
    <property type="entry name" value="HSF_DNA-bind"/>
    <property type="match status" value="2"/>
</dbReference>
<evidence type="ECO:0000256" key="1">
    <source>
        <dbReference type="ARBA" id="ARBA00004123"/>
    </source>
</evidence>
<dbReference type="GO" id="GO:0043565">
    <property type="term" value="F:sequence-specific DNA binding"/>
    <property type="evidence" value="ECO:0007669"/>
    <property type="project" value="InterPro"/>
</dbReference>
<feature type="domain" description="HSF-type DNA-binding" evidence="5">
    <location>
        <begin position="18"/>
        <end position="124"/>
    </location>
</feature>
<dbReference type="SMART" id="SM00415">
    <property type="entry name" value="HSF"/>
    <property type="match status" value="2"/>
</dbReference>
<feature type="domain" description="HSF-type DNA-binding" evidence="5">
    <location>
        <begin position="182"/>
        <end position="285"/>
    </location>
</feature>
<dbReference type="InterPro" id="IPR036388">
    <property type="entry name" value="WH-like_DNA-bd_sf"/>
</dbReference>
<feature type="non-terminal residue" evidence="6">
    <location>
        <position position="296"/>
    </location>
</feature>
<evidence type="ECO:0000256" key="2">
    <source>
        <dbReference type="ARBA" id="ARBA00023125"/>
    </source>
</evidence>
<dbReference type="GO" id="GO:0005634">
    <property type="term" value="C:nucleus"/>
    <property type="evidence" value="ECO:0007669"/>
    <property type="project" value="UniProtKB-SubCell"/>
</dbReference>
<sequence length="296" mass="33668">MTQRRQMSEEAMSGATGAIAAFVMKLDQVVNDPSTGAYDVITWKRAADGTIEKPHSIVVLDKKKFSDGVLPRYFRATKYCSFVRQLNAYNFTHVGVVNGSDPPAFTHPCFRRGDRSLLCKIERRKQKKRPRPTQLEDSKKTKQVKFSESYGAKSRLDYKDMAKCIEGIQAIRDIFSSETNTAVSGFVMKLDLVVNDPSTDDVITWKRALDGTLVEPHSIVILDKAKFSTVVMPQYFRGFQYSSFIRQLNAYDFTTVVEGGLDPPVYTHPYFRQDDRSLLFMIEVDVLVYLFPHGMP</sequence>
<reference evidence="6" key="1">
    <citation type="submission" date="2019-06" db="EMBL/GenBank/DDBJ databases">
        <title>Genomics analysis of Aphanomyces spp. identifies a new class of oomycete effector associated with host adaptation.</title>
        <authorList>
            <person name="Gaulin E."/>
        </authorList>
    </citation>
    <scope>NUCLEOTIDE SEQUENCE</scope>
    <source>
        <strain evidence="6">CBS 578.67</strain>
    </source>
</reference>
<name>A0A6A4XV44_9STRA</name>
<evidence type="ECO:0000259" key="5">
    <source>
        <dbReference type="SMART" id="SM00415"/>
    </source>
</evidence>
<comment type="subcellular location">
    <subcellularLocation>
        <location evidence="1">Nucleus</location>
    </subcellularLocation>
</comment>
<gene>
    <name evidence="6" type="ORF">As57867_021727</name>
</gene>
<dbReference type="InterPro" id="IPR000232">
    <property type="entry name" value="HSF_DNA-bd"/>
</dbReference>
<keyword evidence="2" id="KW-0238">DNA-binding</keyword>
<dbReference type="PANTHER" id="PTHR10015:SF427">
    <property type="entry name" value="HEAT SHOCK FACTOR PROTEIN"/>
    <property type="match status" value="1"/>
</dbReference>
<dbReference type="AlphaFoldDB" id="A0A6A4XV44"/>
<comment type="similarity">
    <text evidence="4">Belongs to the HSF family.</text>
</comment>
<evidence type="ECO:0000256" key="4">
    <source>
        <dbReference type="RuleBase" id="RU004020"/>
    </source>
</evidence>
<proteinExistence type="inferred from homology"/>
<dbReference type="EMBL" id="VJMH01007002">
    <property type="protein sequence ID" value="KAF0686425.1"/>
    <property type="molecule type" value="Genomic_DNA"/>
</dbReference>
<accession>A0A6A4XV44</accession>
<dbReference type="Gene3D" id="1.10.10.10">
    <property type="entry name" value="Winged helix-like DNA-binding domain superfamily/Winged helix DNA-binding domain"/>
    <property type="match status" value="2"/>
</dbReference>
<evidence type="ECO:0000256" key="3">
    <source>
        <dbReference type="ARBA" id="ARBA00023242"/>
    </source>
</evidence>
<dbReference type="GO" id="GO:0003700">
    <property type="term" value="F:DNA-binding transcription factor activity"/>
    <property type="evidence" value="ECO:0007669"/>
    <property type="project" value="InterPro"/>
</dbReference>